<evidence type="ECO:0000313" key="4">
    <source>
        <dbReference type="Proteomes" id="UP000006094"/>
    </source>
</evidence>
<dbReference type="Pfam" id="PF04865">
    <property type="entry name" value="Baseplate_J"/>
    <property type="match status" value="1"/>
</dbReference>
<dbReference type="RefSeq" id="WP_014967649.1">
    <property type="nucleotide sequence ID" value="NC_018664.1"/>
</dbReference>
<accession>K0AXG6</accession>
<proteinExistence type="predicted"/>
<reference evidence="3 4" key="1">
    <citation type="journal article" date="2012" name="PLoS ONE">
        <title>The purine-utilizing bacterium Clostridium acidurici 9a: a genome-guided metabolic reconsideration.</title>
        <authorList>
            <person name="Hartwich K."/>
            <person name="Poehlein A."/>
            <person name="Daniel R."/>
        </authorList>
    </citation>
    <scope>NUCLEOTIDE SEQUENCE [LARGE SCALE GENOMIC DNA]</scope>
    <source>
        <strain evidence="4">ATCC 7906 / DSM 604 / BCRC 14475 / CIP 104303 / KCTC 5404 / NCIMB 10678 / 9a</strain>
    </source>
</reference>
<protein>
    <submittedName>
        <fullName evidence="3">Baseplate J family protein</fullName>
    </submittedName>
</protein>
<evidence type="ECO:0000259" key="1">
    <source>
        <dbReference type="Pfam" id="PF04865"/>
    </source>
</evidence>
<name>K0AXG6_GOTA9</name>
<feature type="domain" description="Baseplate protein J-like barrel" evidence="1">
    <location>
        <begin position="135"/>
        <end position="174"/>
    </location>
</feature>
<sequence>MFKINFPSKEELTQVLVSNLVGSDKKIDDLRNQWFIKHLIIALRETIYMLVVMLKFVYDNLTAISATGEKLEEIGIEEGVYRKEPTKTIHSVTLQKSSPVTNDYPIADNFLLTTTPIGSTPPIQFRVKPGQGKRILAGQSNVTDVLVECTEYGSIGNVPSGAINLIAQAGLDEVLDSRVVYYGLDIEDIEVYRKRVLDKKKKLSGGGTSKDYKMWAESVEGVLSATVYPRLRGNGTVDILINDIDGMPTAELISKTESEIATKTPADLADGAILVTGGTPLPIDITLSNCIWANGYDLLSGKPIIEDALRKYINRQANQERVVKFIDIIAIAKSTYLESDIDRKPILSDFTIITPTSNITLEDMQTAVVGQILIT</sequence>
<dbReference type="HOGENOM" id="CLU_737116_0_0_9"/>
<evidence type="ECO:0000259" key="2">
    <source>
        <dbReference type="Pfam" id="PF26078"/>
    </source>
</evidence>
<dbReference type="InterPro" id="IPR006949">
    <property type="entry name" value="Barrel_Baseplate_J-like"/>
</dbReference>
<dbReference type="PANTHER" id="PTHR37829">
    <property type="entry name" value="PHAGE-LIKE ELEMENT PBSX PROTEIN XKDT"/>
    <property type="match status" value="1"/>
</dbReference>
<feature type="domain" description="Baseplate J-like central" evidence="2">
    <location>
        <begin position="205"/>
        <end position="265"/>
    </location>
</feature>
<dbReference type="InterPro" id="IPR058531">
    <property type="entry name" value="Baseplate_J_M"/>
</dbReference>
<dbReference type="Pfam" id="PF26078">
    <property type="entry name" value="Baseplate_J_M"/>
    <property type="match status" value="1"/>
</dbReference>
<dbReference type="EMBL" id="CP003326">
    <property type="protein sequence ID" value="AFS78513.1"/>
    <property type="molecule type" value="Genomic_DNA"/>
</dbReference>
<dbReference type="eggNOG" id="COG3299">
    <property type="taxonomic scope" value="Bacteria"/>
</dbReference>
<evidence type="ECO:0000313" key="3">
    <source>
        <dbReference type="EMBL" id="AFS78513.1"/>
    </source>
</evidence>
<dbReference type="InterPro" id="IPR052399">
    <property type="entry name" value="Phage_Baseplate_Assmbl_Protein"/>
</dbReference>
<dbReference type="KEGG" id="cad:Curi_c15040"/>
<organism evidence="3 4">
    <name type="scientific">Gottschalkia acidurici (strain ATCC 7906 / DSM 604 / BCRC 14475 / CIP 104303 / KCTC 5404 / NCIMB 10678 / 9a)</name>
    <name type="common">Clostridium acidurici</name>
    <dbReference type="NCBI Taxonomy" id="1128398"/>
    <lineage>
        <taxon>Bacteria</taxon>
        <taxon>Bacillati</taxon>
        <taxon>Bacillota</taxon>
        <taxon>Tissierellia</taxon>
        <taxon>Tissierellales</taxon>
        <taxon>Gottschalkiaceae</taxon>
        <taxon>Gottschalkia</taxon>
    </lineage>
</organism>
<dbReference type="Proteomes" id="UP000006094">
    <property type="component" value="Chromosome"/>
</dbReference>
<dbReference type="STRING" id="1128398.Curi_c15040"/>
<dbReference type="PANTHER" id="PTHR37829:SF3">
    <property type="entry name" value="PROTEIN JAYE-RELATED"/>
    <property type="match status" value="1"/>
</dbReference>
<dbReference type="AlphaFoldDB" id="K0AXG6"/>
<gene>
    <name evidence="3" type="ordered locus">Curi_c15040</name>
</gene>
<keyword evidence="4" id="KW-1185">Reference proteome</keyword>